<keyword evidence="4" id="KW-0804">Transcription</keyword>
<feature type="region of interest" description="Disordered" evidence="6">
    <location>
        <begin position="85"/>
        <end position="111"/>
    </location>
</feature>
<feature type="domain" description="WRKY" evidence="7">
    <location>
        <begin position="127"/>
        <end position="184"/>
    </location>
</feature>
<evidence type="ECO:0000259" key="7">
    <source>
        <dbReference type="PROSITE" id="PS50811"/>
    </source>
</evidence>
<protein>
    <recommendedName>
        <fullName evidence="7">WRKY domain-containing protein</fullName>
    </recommendedName>
</protein>
<name>A0A8J5HFB2_ZINOF</name>
<accession>A0A8J5HFB2</accession>
<evidence type="ECO:0000256" key="1">
    <source>
        <dbReference type="ARBA" id="ARBA00004123"/>
    </source>
</evidence>
<gene>
    <name evidence="8" type="ORF">ZIOFF_012989</name>
</gene>
<organism evidence="8 9">
    <name type="scientific">Zingiber officinale</name>
    <name type="common">Ginger</name>
    <name type="synonym">Amomum zingiber</name>
    <dbReference type="NCBI Taxonomy" id="94328"/>
    <lineage>
        <taxon>Eukaryota</taxon>
        <taxon>Viridiplantae</taxon>
        <taxon>Streptophyta</taxon>
        <taxon>Embryophyta</taxon>
        <taxon>Tracheophyta</taxon>
        <taxon>Spermatophyta</taxon>
        <taxon>Magnoliopsida</taxon>
        <taxon>Liliopsida</taxon>
        <taxon>Zingiberales</taxon>
        <taxon>Zingiberaceae</taxon>
        <taxon>Zingiber</taxon>
    </lineage>
</organism>
<proteinExistence type="predicted"/>
<sequence length="272" mass="29897">MYPRLPNPDTIPTGRPDMDRMLTQILDACGLARELDRSLRLAAGAVDPHYLLASCEDVAGAFRKAAAALSERMPQPAALELTKQSLEGGDAGSSPPEQRGSRKRKEKNTTAIRVPAMGTGNIDNPPDDGHTWRKYGQKDILNSRFPRSYYRCTHKSFYGCEAKKQVQRLDDDPFTYEVTYYGMHTCQTFPASLLFATSDARSGEVMQPAPTTSSSHHTEMAGRVHDWLQGTIGAPQQGMGVPAQGGRRDVEDSVAELADAMFNPVIFPARTH</sequence>
<keyword evidence="2" id="KW-0805">Transcription regulation</keyword>
<dbReference type="GO" id="GO:0043565">
    <property type="term" value="F:sequence-specific DNA binding"/>
    <property type="evidence" value="ECO:0007669"/>
    <property type="project" value="InterPro"/>
</dbReference>
<dbReference type="Proteomes" id="UP000734854">
    <property type="component" value="Unassembled WGS sequence"/>
</dbReference>
<evidence type="ECO:0000256" key="3">
    <source>
        <dbReference type="ARBA" id="ARBA00023125"/>
    </source>
</evidence>
<evidence type="ECO:0000313" key="8">
    <source>
        <dbReference type="EMBL" id="KAG6523136.1"/>
    </source>
</evidence>
<dbReference type="SUPFAM" id="SSF118290">
    <property type="entry name" value="WRKY DNA-binding domain"/>
    <property type="match status" value="1"/>
</dbReference>
<evidence type="ECO:0000256" key="2">
    <source>
        <dbReference type="ARBA" id="ARBA00023015"/>
    </source>
</evidence>
<dbReference type="Gene3D" id="2.20.25.80">
    <property type="entry name" value="WRKY domain"/>
    <property type="match status" value="1"/>
</dbReference>
<evidence type="ECO:0000313" key="9">
    <source>
        <dbReference type="Proteomes" id="UP000734854"/>
    </source>
</evidence>
<dbReference type="GO" id="GO:0003700">
    <property type="term" value="F:DNA-binding transcription factor activity"/>
    <property type="evidence" value="ECO:0007669"/>
    <property type="project" value="InterPro"/>
</dbReference>
<dbReference type="InterPro" id="IPR003657">
    <property type="entry name" value="WRKY_dom"/>
</dbReference>
<evidence type="ECO:0000256" key="5">
    <source>
        <dbReference type="ARBA" id="ARBA00023242"/>
    </source>
</evidence>
<dbReference type="AlphaFoldDB" id="A0A8J5HFB2"/>
<keyword evidence="9" id="KW-1185">Reference proteome</keyword>
<dbReference type="InterPro" id="IPR036576">
    <property type="entry name" value="WRKY_dom_sf"/>
</dbReference>
<comment type="caution">
    <text evidence="8">The sequence shown here is derived from an EMBL/GenBank/DDBJ whole genome shotgun (WGS) entry which is preliminary data.</text>
</comment>
<keyword evidence="5" id="KW-0539">Nucleus</keyword>
<dbReference type="SMART" id="SM00774">
    <property type="entry name" value="WRKY"/>
    <property type="match status" value="1"/>
</dbReference>
<reference evidence="8 9" key="1">
    <citation type="submission" date="2020-08" db="EMBL/GenBank/DDBJ databases">
        <title>Plant Genome Project.</title>
        <authorList>
            <person name="Zhang R.-G."/>
        </authorList>
    </citation>
    <scope>NUCLEOTIDE SEQUENCE [LARGE SCALE GENOMIC DNA]</scope>
    <source>
        <tissue evidence="8">Rhizome</tissue>
    </source>
</reference>
<dbReference type="EMBL" id="JACMSC010000004">
    <property type="protein sequence ID" value="KAG6523136.1"/>
    <property type="molecule type" value="Genomic_DNA"/>
</dbReference>
<keyword evidence="3" id="KW-0238">DNA-binding</keyword>
<dbReference type="InterPro" id="IPR044810">
    <property type="entry name" value="WRKY_plant"/>
</dbReference>
<evidence type="ECO:0000256" key="4">
    <source>
        <dbReference type="ARBA" id="ARBA00023163"/>
    </source>
</evidence>
<dbReference type="GO" id="GO:0005634">
    <property type="term" value="C:nucleus"/>
    <property type="evidence" value="ECO:0007669"/>
    <property type="project" value="UniProtKB-SubCell"/>
</dbReference>
<comment type="subcellular location">
    <subcellularLocation>
        <location evidence="1">Nucleus</location>
    </subcellularLocation>
</comment>
<evidence type="ECO:0000256" key="6">
    <source>
        <dbReference type="SAM" id="MobiDB-lite"/>
    </source>
</evidence>
<dbReference type="PROSITE" id="PS50811">
    <property type="entry name" value="WRKY"/>
    <property type="match status" value="1"/>
</dbReference>
<dbReference type="Pfam" id="PF03106">
    <property type="entry name" value="WRKY"/>
    <property type="match status" value="1"/>
</dbReference>
<dbReference type="PANTHER" id="PTHR31282">
    <property type="entry name" value="WRKY TRANSCRIPTION FACTOR 21-RELATED"/>
    <property type="match status" value="1"/>
</dbReference>